<evidence type="ECO:0000313" key="2">
    <source>
        <dbReference type="Proteomes" id="UP001428774"/>
    </source>
</evidence>
<keyword evidence="2" id="KW-1185">Reference proteome</keyword>
<dbReference type="InterPro" id="IPR029058">
    <property type="entry name" value="AB_hydrolase_fold"/>
</dbReference>
<dbReference type="SUPFAM" id="SSF53474">
    <property type="entry name" value="alpha/beta-Hydrolases"/>
    <property type="match status" value="1"/>
</dbReference>
<accession>A0AAW9SM00</accession>
<dbReference type="Gene3D" id="3.40.50.1820">
    <property type="entry name" value="alpha/beta hydrolase"/>
    <property type="match status" value="1"/>
</dbReference>
<gene>
    <name evidence="1" type="ORF">ABFB10_05090</name>
</gene>
<keyword evidence="1" id="KW-0378">Hydrolase</keyword>
<dbReference type="AlphaFoldDB" id="A0AAW9SM00"/>
<sequence length="284" mass="30048">MTLPAASNPLTTLDARLDGLPVRVLPQGSWRYVLRPARQPGAPLLIAAHGSDRDLRGLLEGLDLDGQVSLLLPYFPERVEGADVADDYKFLRGGSEDYLKLMDSILDDAVRQLGQAPRALWLFGFSGGAQFAQRYALVRAGRLDGLILAAPGGVTLLREDVAWWPGLKGIEDALGEAPDLAGLAQLPTAILIGADDRAAGLVSRAPGTRFGSADADLAGLSRQDKARSLKADLAAHGTPVTYTEIAGVGHKLAPCAGAAAQILRGWLDETQDASQPRTTNRSDT</sequence>
<dbReference type="RefSeq" id="WP_347165674.1">
    <property type="nucleotide sequence ID" value="NZ_JBDNCH010000002.1"/>
</dbReference>
<proteinExistence type="predicted"/>
<reference evidence="1 2" key="1">
    <citation type="submission" date="2024-05" db="EMBL/GenBank/DDBJ databases">
        <title>Genome sequence of Ponticoccus litoralis KCCM 90028.</title>
        <authorList>
            <person name="Kim J.M."/>
            <person name="Lee J.K."/>
            <person name="Choi B.J."/>
            <person name="Bayburt H."/>
            <person name="Baek J.H."/>
            <person name="Jeon C.O."/>
        </authorList>
    </citation>
    <scope>NUCLEOTIDE SEQUENCE [LARGE SCALE GENOMIC DNA]</scope>
    <source>
        <strain evidence="1 2">KCCM 90028</strain>
    </source>
</reference>
<protein>
    <submittedName>
        <fullName evidence="1">Alpha/beta hydrolase</fullName>
    </submittedName>
</protein>
<organism evidence="1 2">
    <name type="scientific">Ponticoccus litoralis</name>
    <dbReference type="NCBI Taxonomy" id="422297"/>
    <lineage>
        <taxon>Bacteria</taxon>
        <taxon>Pseudomonadati</taxon>
        <taxon>Pseudomonadota</taxon>
        <taxon>Alphaproteobacteria</taxon>
        <taxon>Rhodobacterales</taxon>
        <taxon>Roseobacteraceae</taxon>
        <taxon>Ponticoccus</taxon>
    </lineage>
</organism>
<dbReference type="EMBL" id="JBDNCH010000002">
    <property type="protein sequence ID" value="MEN9060497.1"/>
    <property type="molecule type" value="Genomic_DNA"/>
</dbReference>
<comment type="caution">
    <text evidence="1">The sequence shown here is derived from an EMBL/GenBank/DDBJ whole genome shotgun (WGS) entry which is preliminary data.</text>
</comment>
<dbReference type="GO" id="GO:0016787">
    <property type="term" value="F:hydrolase activity"/>
    <property type="evidence" value="ECO:0007669"/>
    <property type="project" value="UniProtKB-KW"/>
</dbReference>
<name>A0AAW9SM00_9RHOB</name>
<dbReference type="Proteomes" id="UP001428774">
    <property type="component" value="Unassembled WGS sequence"/>
</dbReference>
<evidence type="ECO:0000313" key="1">
    <source>
        <dbReference type="EMBL" id="MEN9060497.1"/>
    </source>
</evidence>